<organism evidence="1 2">
    <name type="scientific">Cochliobolus sativus</name>
    <name type="common">Common root rot and spot blotch fungus</name>
    <name type="synonym">Bipolaris sorokiniana</name>
    <dbReference type="NCBI Taxonomy" id="45130"/>
    <lineage>
        <taxon>Eukaryota</taxon>
        <taxon>Fungi</taxon>
        <taxon>Dikarya</taxon>
        <taxon>Ascomycota</taxon>
        <taxon>Pezizomycotina</taxon>
        <taxon>Dothideomycetes</taxon>
        <taxon>Pleosporomycetidae</taxon>
        <taxon>Pleosporales</taxon>
        <taxon>Pleosporineae</taxon>
        <taxon>Pleosporaceae</taxon>
        <taxon>Bipolaris</taxon>
    </lineage>
</organism>
<gene>
    <name evidence="1" type="ORF">GGP41_005971</name>
</gene>
<evidence type="ECO:0000313" key="2">
    <source>
        <dbReference type="Proteomes" id="UP000624244"/>
    </source>
</evidence>
<proteinExistence type="predicted"/>
<dbReference type="Proteomes" id="UP000624244">
    <property type="component" value="Unassembled WGS sequence"/>
</dbReference>
<evidence type="ECO:0000313" key="1">
    <source>
        <dbReference type="EMBL" id="KAF5849095.1"/>
    </source>
</evidence>
<dbReference type="EMBL" id="WNKQ01000009">
    <property type="protein sequence ID" value="KAF5849095.1"/>
    <property type="molecule type" value="Genomic_DNA"/>
</dbReference>
<sequence>MSSSWVSGCGKIVLIGDDAYEERNIAISILRGGCTATEVVAIFLRALSTITRLHQKFNTTSTIVDRPRSGQLQILLRLSFAKHAVRLKLSINSYLKLRLLCNLTAPVYPPLMLRRLNIVKYLCKKCLKLTLKYARKRLRFTIRYRSFP</sequence>
<dbReference type="AlphaFoldDB" id="A0A8H5ZJ70"/>
<name>A0A8H5ZJ70_COCSA</name>
<protein>
    <submittedName>
        <fullName evidence="1">Uncharacterized protein</fullName>
    </submittedName>
</protein>
<comment type="caution">
    <text evidence="1">The sequence shown here is derived from an EMBL/GenBank/DDBJ whole genome shotgun (WGS) entry which is preliminary data.</text>
</comment>
<reference evidence="1" key="1">
    <citation type="submission" date="2019-11" db="EMBL/GenBank/DDBJ databases">
        <title>Bipolaris sorokiniana Genome sequencing.</title>
        <authorList>
            <person name="Wang H."/>
        </authorList>
    </citation>
    <scope>NUCLEOTIDE SEQUENCE</scope>
</reference>
<accession>A0A8H5ZJ70</accession>